<dbReference type="InterPro" id="IPR004401">
    <property type="entry name" value="YbaB/EbfC"/>
</dbReference>
<name>A0ABV4CG25_9PSEU</name>
<gene>
    <name evidence="2" type="ORF">AB8O55_11670</name>
</gene>
<keyword evidence="3" id="KW-1185">Reference proteome</keyword>
<feature type="region of interest" description="Disordered" evidence="1">
    <location>
        <begin position="104"/>
        <end position="131"/>
    </location>
</feature>
<dbReference type="InterPro" id="IPR036894">
    <property type="entry name" value="YbaB-like_sf"/>
</dbReference>
<evidence type="ECO:0000313" key="3">
    <source>
        <dbReference type="Proteomes" id="UP001564626"/>
    </source>
</evidence>
<dbReference type="Proteomes" id="UP001564626">
    <property type="component" value="Unassembled WGS sequence"/>
</dbReference>
<organism evidence="2 3">
    <name type="scientific">Saccharopolyspora cebuensis</name>
    <dbReference type="NCBI Taxonomy" id="418759"/>
    <lineage>
        <taxon>Bacteria</taxon>
        <taxon>Bacillati</taxon>
        <taxon>Actinomycetota</taxon>
        <taxon>Actinomycetes</taxon>
        <taxon>Pseudonocardiales</taxon>
        <taxon>Pseudonocardiaceae</taxon>
        <taxon>Saccharopolyspora</taxon>
    </lineage>
</organism>
<sequence>MKTDLGQLMEDLTGTARSDDGLVTAELDAEGRLQRLSLDPELLRRGRNGPVLDTTTLADRITAVVNAAYDDLVQKLSARNSEQLAAFTNELQAATSAVERSLDDLGTNLQRSMRELGSNPPPMPDLRERPQ</sequence>
<proteinExistence type="predicted"/>
<protein>
    <submittedName>
        <fullName evidence="2">YbaB/EbfC family nucleoid-associated protein</fullName>
    </submittedName>
</protein>
<evidence type="ECO:0000313" key="2">
    <source>
        <dbReference type="EMBL" id="MEY8040055.1"/>
    </source>
</evidence>
<dbReference type="Pfam" id="PF02575">
    <property type="entry name" value="YbaB_DNA_bd"/>
    <property type="match status" value="1"/>
</dbReference>
<dbReference type="SUPFAM" id="SSF82607">
    <property type="entry name" value="YbaB-like"/>
    <property type="match status" value="1"/>
</dbReference>
<dbReference type="RefSeq" id="WP_369774792.1">
    <property type="nucleotide sequence ID" value="NZ_JBGEHV010000017.1"/>
</dbReference>
<dbReference type="EMBL" id="JBGEHV010000017">
    <property type="protein sequence ID" value="MEY8040055.1"/>
    <property type="molecule type" value="Genomic_DNA"/>
</dbReference>
<evidence type="ECO:0000256" key="1">
    <source>
        <dbReference type="SAM" id="MobiDB-lite"/>
    </source>
</evidence>
<reference evidence="2 3" key="1">
    <citation type="submission" date="2024-08" db="EMBL/GenBank/DDBJ databases">
        <title>Genome mining of Saccharopolyspora cebuensis PGLac3 from Nigerian medicinal plant.</title>
        <authorList>
            <person name="Ezeobiora C.E."/>
            <person name="Igbokwe N.H."/>
            <person name="Amin D.H."/>
            <person name="Mendie U.E."/>
        </authorList>
    </citation>
    <scope>NUCLEOTIDE SEQUENCE [LARGE SCALE GENOMIC DNA]</scope>
    <source>
        <strain evidence="2 3">PGLac3</strain>
    </source>
</reference>
<accession>A0ABV4CG25</accession>
<dbReference type="Gene3D" id="3.30.1310.10">
    <property type="entry name" value="Nucleoid-associated protein YbaB-like domain"/>
    <property type="match status" value="1"/>
</dbReference>
<comment type="caution">
    <text evidence="2">The sequence shown here is derived from an EMBL/GenBank/DDBJ whole genome shotgun (WGS) entry which is preliminary data.</text>
</comment>